<dbReference type="InterPro" id="IPR015889">
    <property type="entry name" value="Intradiol_dOase_core"/>
</dbReference>
<evidence type="ECO:0000256" key="1">
    <source>
        <dbReference type="ARBA" id="ARBA00001965"/>
    </source>
</evidence>
<proteinExistence type="inferred from homology"/>
<evidence type="ECO:0000256" key="5">
    <source>
        <dbReference type="ARBA" id="ARBA00023002"/>
    </source>
</evidence>
<dbReference type="EMBL" id="KK207727">
    <property type="protein sequence ID" value="EZF56104.1"/>
    <property type="molecule type" value="Genomic_DNA"/>
</dbReference>
<dbReference type="HOGENOM" id="CLU_046727_2_0_1"/>
<accession>A0A022WCS9</accession>
<dbReference type="GO" id="GO:0018576">
    <property type="term" value="F:catechol 1,2-dioxygenase activity"/>
    <property type="evidence" value="ECO:0007669"/>
    <property type="project" value="InterPro"/>
</dbReference>
<evidence type="ECO:0000256" key="3">
    <source>
        <dbReference type="ARBA" id="ARBA00022723"/>
    </source>
</evidence>
<dbReference type="SUPFAM" id="SSF49482">
    <property type="entry name" value="Aromatic compound dioxygenase"/>
    <property type="match status" value="1"/>
</dbReference>
<dbReference type="Proteomes" id="UP000023758">
    <property type="component" value="Unassembled WGS sequence"/>
</dbReference>
<keyword evidence="3" id="KW-0479">Metal-binding</keyword>
<dbReference type="GO" id="GO:0009712">
    <property type="term" value="P:catechol-containing compound metabolic process"/>
    <property type="evidence" value="ECO:0007669"/>
    <property type="project" value="InterPro"/>
</dbReference>
<protein>
    <recommendedName>
        <fullName evidence="10">Intradiol ring-cleavage dioxygenases domain-containing protein</fullName>
    </recommendedName>
</protein>
<evidence type="ECO:0000256" key="2">
    <source>
        <dbReference type="ARBA" id="ARBA00007825"/>
    </source>
</evidence>
<sequence length="319" mass="35073">MSDLSVDNITAHTIQTNSSCPDPRTRYIFERLVTHLHDFARETRLSTPEWTAAITFLTQTGQKCTSTRQEFILLSDILGLSSLLDSIDHPSPPGTTQGTLLGPFHTHDAQHLPAGAAISHDTSGKPLFVLCTVRATNGTPLKDVRVDIWHADSTGLYDVQYSQRDAPEGRGVLHSDASGRFWFSAIQPVPYPVPDDGPVGKLLTTLGRHQWRPAHMHFILAADGYERLVTTLYPRNDPYEKSDAVFGVKSSLVVDYGVVDEAMGAEFGVPTGTALLRHEFVLATVAQAREERDRNSIEALRKLGRSVKIVDGLPVPDVD</sequence>
<evidence type="ECO:0000259" key="8">
    <source>
        <dbReference type="Pfam" id="PF04444"/>
    </source>
</evidence>
<reference evidence="9" key="1">
    <citation type="submission" date="2014-02" db="EMBL/GenBank/DDBJ databases">
        <title>The Genome Sequence of Trichophyton rubrum (morphotype fischeri) CBS 288.86.</title>
        <authorList>
            <consortium name="The Broad Institute Genomics Platform"/>
            <person name="Cuomo C.A."/>
            <person name="White T.C."/>
            <person name="Graser Y."/>
            <person name="Martinez-Rossi N."/>
            <person name="Heitman J."/>
            <person name="Young S.K."/>
            <person name="Zeng Q."/>
            <person name="Gargeya S."/>
            <person name="Abouelleil A."/>
            <person name="Alvarado L."/>
            <person name="Chapman S.B."/>
            <person name="Gainer-Dewar J."/>
            <person name="Goldberg J."/>
            <person name="Griggs A."/>
            <person name="Gujja S."/>
            <person name="Hansen M."/>
            <person name="Howarth C."/>
            <person name="Imamovic A."/>
            <person name="Larimer J."/>
            <person name="Martinez D."/>
            <person name="Murphy C."/>
            <person name="Pearson M.D."/>
            <person name="Persinoti G."/>
            <person name="Poon T."/>
            <person name="Priest M."/>
            <person name="Roberts A.D."/>
            <person name="Saif S."/>
            <person name="Shea T.D."/>
            <person name="Sykes S.N."/>
            <person name="Wortman J."/>
            <person name="Nusbaum C."/>
            <person name="Birren B."/>
        </authorList>
    </citation>
    <scope>NUCLEOTIDE SEQUENCE [LARGE SCALE GENOMIC DNA]</scope>
    <source>
        <strain evidence="9">CBS 288.86</strain>
    </source>
</reference>
<name>A0A022WCS9_TRIRU</name>
<comment type="similarity">
    <text evidence="2">Belongs to the intradiol ring-cleavage dioxygenase family.</text>
</comment>
<evidence type="ECO:0000256" key="4">
    <source>
        <dbReference type="ARBA" id="ARBA00022964"/>
    </source>
</evidence>
<dbReference type="AlphaFoldDB" id="A0A022WCS9"/>
<keyword evidence="6" id="KW-0408">Iron</keyword>
<dbReference type="Pfam" id="PF00775">
    <property type="entry name" value="Dioxygenase_C"/>
    <property type="match status" value="1"/>
</dbReference>
<organism evidence="9">
    <name type="scientific">Trichophyton rubrum CBS 288.86</name>
    <dbReference type="NCBI Taxonomy" id="1215330"/>
    <lineage>
        <taxon>Eukaryota</taxon>
        <taxon>Fungi</taxon>
        <taxon>Dikarya</taxon>
        <taxon>Ascomycota</taxon>
        <taxon>Pezizomycotina</taxon>
        <taxon>Eurotiomycetes</taxon>
        <taxon>Eurotiomycetidae</taxon>
        <taxon>Onygenales</taxon>
        <taxon>Arthrodermataceae</taxon>
        <taxon>Trichophyton</taxon>
    </lineage>
</organism>
<evidence type="ECO:0000256" key="6">
    <source>
        <dbReference type="ARBA" id="ARBA00023004"/>
    </source>
</evidence>
<dbReference type="PANTHER" id="PTHR33711">
    <property type="entry name" value="DIOXYGENASE, PUTATIVE (AFU_ORTHOLOGUE AFUA_2G02910)-RELATED"/>
    <property type="match status" value="1"/>
</dbReference>
<feature type="domain" description="Catechol dioxygenase N-terminal" evidence="8">
    <location>
        <begin position="22"/>
        <end position="95"/>
    </location>
</feature>
<dbReference type="Gene3D" id="2.60.130.10">
    <property type="entry name" value="Aromatic compound dioxygenase"/>
    <property type="match status" value="1"/>
</dbReference>
<dbReference type="GO" id="GO:0008199">
    <property type="term" value="F:ferric iron binding"/>
    <property type="evidence" value="ECO:0007669"/>
    <property type="project" value="InterPro"/>
</dbReference>
<evidence type="ECO:0008006" key="10">
    <source>
        <dbReference type="Google" id="ProtNLM"/>
    </source>
</evidence>
<evidence type="ECO:0000313" key="9">
    <source>
        <dbReference type="EMBL" id="EZF56104.1"/>
    </source>
</evidence>
<keyword evidence="4" id="KW-0223">Dioxygenase</keyword>
<dbReference type="PANTHER" id="PTHR33711:SF7">
    <property type="entry name" value="INTRADIOL RING-CLEAVAGE DIOXYGENASES DOMAIN-CONTAINING PROTEIN-RELATED"/>
    <property type="match status" value="1"/>
</dbReference>
<keyword evidence="5" id="KW-0560">Oxidoreductase</keyword>
<dbReference type="InterPro" id="IPR050770">
    <property type="entry name" value="Intradiol_RC_Dioxygenase"/>
</dbReference>
<dbReference type="InterPro" id="IPR007535">
    <property type="entry name" value="Catechol_dOase_N"/>
</dbReference>
<dbReference type="OrthoDB" id="5238185at2759"/>
<gene>
    <name evidence="9" type="ORF">H103_01354</name>
</gene>
<comment type="cofactor">
    <cofactor evidence="1">
        <name>Fe(3+)</name>
        <dbReference type="ChEBI" id="CHEBI:29034"/>
    </cofactor>
</comment>
<feature type="domain" description="Intradiol ring-cleavage dioxygenases" evidence="7">
    <location>
        <begin position="120"/>
        <end position="282"/>
    </location>
</feature>
<dbReference type="Pfam" id="PF04444">
    <property type="entry name" value="Dioxygenase_N"/>
    <property type="match status" value="1"/>
</dbReference>
<evidence type="ECO:0000259" key="7">
    <source>
        <dbReference type="Pfam" id="PF00775"/>
    </source>
</evidence>
<dbReference type="InterPro" id="IPR000627">
    <property type="entry name" value="Intradiol_dOase_C"/>
</dbReference>